<accession>A0A8D8NU10</accession>
<dbReference type="EMBL" id="HBUE01298243">
    <property type="protein sequence ID" value="CAG6577493.1"/>
    <property type="molecule type" value="Transcribed_RNA"/>
</dbReference>
<dbReference type="EMBL" id="HBUE01192313">
    <property type="protein sequence ID" value="CAG6525786.1"/>
    <property type="molecule type" value="Transcribed_RNA"/>
</dbReference>
<dbReference type="EMBL" id="HBUE01192311">
    <property type="protein sequence ID" value="CAG6525784.1"/>
    <property type="molecule type" value="Transcribed_RNA"/>
</dbReference>
<dbReference type="EMBL" id="HBUE01192315">
    <property type="protein sequence ID" value="CAG6525787.1"/>
    <property type="molecule type" value="Transcribed_RNA"/>
</dbReference>
<organism evidence="2">
    <name type="scientific">Culex pipiens</name>
    <name type="common">House mosquito</name>
    <dbReference type="NCBI Taxonomy" id="7175"/>
    <lineage>
        <taxon>Eukaryota</taxon>
        <taxon>Metazoa</taxon>
        <taxon>Ecdysozoa</taxon>
        <taxon>Arthropoda</taxon>
        <taxon>Hexapoda</taxon>
        <taxon>Insecta</taxon>
        <taxon>Pterygota</taxon>
        <taxon>Neoptera</taxon>
        <taxon>Endopterygota</taxon>
        <taxon>Diptera</taxon>
        <taxon>Nematocera</taxon>
        <taxon>Culicoidea</taxon>
        <taxon>Culicidae</taxon>
        <taxon>Culicinae</taxon>
        <taxon>Culicini</taxon>
        <taxon>Culex</taxon>
        <taxon>Culex</taxon>
    </lineage>
</organism>
<reference evidence="2" key="1">
    <citation type="submission" date="2021-05" db="EMBL/GenBank/DDBJ databases">
        <authorList>
            <person name="Alioto T."/>
            <person name="Alioto T."/>
            <person name="Gomez Garrido J."/>
        </authorList>
    </citation>
    <scope>NUCLEOTIDE SEQUENCE</scope>
</reference>
<dbReference type="AlphaFoldDB" id="A0A8D8NU10"/>
<proteinExistence type="predicted"/>
<protein>
    <submittedName>
        <fullName evidence="2">(northern house mosquito) hypothetical protein</fullName>
    </submittedName>
</protein>
<name>A0A8D8NU10_CULPI</name>
<feature type="region of interest" description="Disordered" evidence="1">
    <location>
        <begin position="1"/>
        <end position="33"/>
    </location>
</feature>
<dbReference type="EMBL" id="HBUE01298246">
    <property type="protein sequence ID" value="CAG6577495.1"/>
    <property type="molecule type" value="Transcribed_RNA"/>
</dbReference>
<evidence type="ECO:0000313" key="2">
    <source>
        <dbReference type="EMBL" id="CAG6577494.1"/>
    </source>
</evidence>
<dbReference type="EMBL" id="HBUE01298242">
    <property type="protein sequence ID" value="CAG6577492.1"/>
    <property type="molecule type" value="Transcribed_RNA"/>
</dbReference>
<dbReference type="EMBL" id="HBUE01192312">
    <property type="protein sequence ID" value="CAG6525785.1"/>
    <property type="molecule type" value="Transcribed_RNA"/>
</dbReference>
<sequence length="126" mass="13466">MTKNNFQASTTRPASALPSSTVWSSSPRPESTACVSTGVVSAARTGRCVETVGTISEPASWGTKRSTRVSGMPLREIPARSAFARWILVDSRWRTASSNGASSSSPTRTSCWQGLRRFTRKGGAAR</sequence>
<evidence type="ECO:0000256" key="1">
    <source>
        <dbReference type="SAM" id="MobiDB-lite"/>
    </source>
</evidence>
<dbReference type="EMBL" id="HBUE01298244">
    <property type="protein sequence ID" value="CAG6577494.1"/>
    <property type="molecule type" value="Transcribed_RNA"/>
</dbReference>